<dbReference type="Proteomes" id="UP001337305">
    <property type="component" value="Unassembled WGS sequence"/>
</dbReference>
<proteinExistence type="predicted"/>
<gene>
    <name evidence="1" type="ORF">N1F79_15610</name>
</gene>
<sequence length="77" mass="9084">MEFIELTLGSHIIVHGYDNDNKEITEHITLDGFSKKVVAVSRIKSVSEKYILTDYIDGRWIYWEYEEAFEDLKKTLV</sequence>
<organism evidence="1 2">
    <name type="scientific">Flavivirga spongiicola</name>
    <dbReference type="NCBI Taxonomy" id="421621"/>
    <lineage>
        <taxon>Bacteria</taxon>
        <taxon>Pseudomonadati</taxon>
        <taxon>Bacteroidota</taxon>
        <taxon>Flavobacteriia</taxon>
        <taxon>Flavobacteriales</taxon>
        <taxon>Flavobacteriaceae</taxon>
        <taxon>Flavivirga</taxon>
    </lineage>
</organism>
<keyword evidence="2" id="KW-1185">Reference proteome</keyword>
<evidence type="ECO:0000313" key="1">
    <source>
        <dbReference type="EMBL" id="MEF3834564.1"/>
    </source>
</evidence>
<dbReference type="RefSeq" id="WP_303306884.1">
    <property type="nucleotide sequence ID" value="NZ_JAODOP010000004.1"/>
</dbReference>
<reference evidence="1 2" key="1">
    <citation type="submission" date="2022-09" db="EMBL/GenBank/DDBJ databases">
        <title>Genome sequencing of Flavivirga sp. MEBiC05379.</title>
        <authorList>
            <person name="Oh H.-M."/>
            <person name="Kwon K.K."/>
            <person name="Park M.J."/>
            <person name="Yang S.-H."/>
        </authorList>
    </citation>
    <scope>NUCLEOTIDE SEQUENCE [LARGE SCALE GENOMIC DNA]</scope>
    <source>
        <strain evidence="1 2">MEBiC05379</strain>
    </source>
</reference>
<evidence type="ECO:0000313" key="2">
    <source>
        <dbReference type="Proteomes" id="UP001337305"/>
    </source>
</evidence>
<comment type="caution">
    <text evidence="1">The sequence shown here is derived from an EMBL/GenBank/DDBJ whole genome shotgun (WGS) entry which is preliminary data.</text>
</comment>
<accession>A0ABU7XVL5</accession>
<dbReference type="EMBL" id="JAODOP010000004">
    <property type="protein sequence ID" value="MEF3834564.1"/>
    <property type="molecule type" value="Genomic_DNA"/>
</dbReference>
<protein>
    <submittedName>
        <fullName evidence="1">Uncharacterized protein</fullName>
    </submittedName>
</protein>
<name>A0ABU7XVL5_9FLAO</name>